<dbReference type="InParanoid" id="A0A067Q7H0"/>
<proteinExistence type="predicted"/>
<evidence type="ECO:0000313" key="1">
    <source>
        <dbReference type="EMBL" id="KDQ62978.1"/>
    </source>
</evidence>
<dbReference type="AlphaFoldDB" id="A0A067Q7H0"/>
<protein>
    <submittedName>
        <fullName evidence="1">Uncharacterized protein</fullName>
    </submittedName>
</protein>
<accession>A0A067Q7H0</accession>
<sequence>MKSLCSMHPYHRLPLFFHTFPMLGQYHLSESGHWYPASFQATKHHHWVVAGTRIFSSAQHRTTQNLGSTILFHLYHILVITLATSSSGMNSFGYRNWPHSILDLASWRLGDISDSYLSVSSKFRGRLSVSWSSNFQFVGWNHCRKRYPGEKGSSTHVFL</sequence>
<name>A0A067Q7H0_9AGAM</name>
<dbReference type="EMBL" id="KL197710">
    <property type="protein sequence ID" value="KDQ62978.1"/>
    <property type="molecule type" value="Genomic_DNA"/>
</dbReference>
<dbReference type="Proteomes" id="UP000027265">
    <property type="component" value="Unassembled WGS sequence"/>
</dbReference>
<organism evidence="1 2">
    <name type="scientific">Jaapia argillacea MUCL 33604</name>
    <dbReference type="NCBI Taxonomy" id="933084"/>
    <lineage>
        <taxon>Eukaryota</taxon>
        <taxon>Fungi</taxon>
        <taxon>Dikarya</taxon>
        <taxon>Basidiomycota</taxon>
        <taxon>Agaricomycotina</taxon>
        <taxon>Agaricomycetes</taxon>
        <taxon>Agaricomycetidae</taxon>
        <taxon>Jaapiales</taxon>
        <taxon>Jaapiaceae</taxon>
        <taxon>Jaapia</taxon>
    </lineage>
</organism>
<gene>
    <name evidence="1" type="ORF">JAAARDRAFT_362265</name>
</gene>
<keyword evidence="2" id="KW-1185">Reference proteome</keyword>
<dbReference type="HOGENOM" id="CLU_1661020_0_0_1"/>
<evidence type="ECO:0000313" key="2">
    <source>
        <dbReference type="Proteomes" id="UP000027265"/>
    </source>
</evidence>
<reference evidence="2" key="1">
    <citation type="journal article" date="2014" name="Proc. Natl. Acad. Sci. U.S.A.">
        <title>Extensive sampling of basidiomycete genomes demonstrates inadequacy of the white-rot/brown-rot paradigm for wood decay fungi.</title>
        <authorList>
            <person name="Riley R."/>
            <person name="Salamov A.A."/>
            <person name="Brown D.W."/>
            <person name="Nagy L.G."/>
            <person name="Floudas D."/>
            <person name="Held B.W."/>
            <person name="Levasseur A."/>
            <person name="Lombard V."/>
            <person name="Morin E."/>
            <person name="Otillar R."/>
            <person name="Lindquist E.A."/>
            <person name="Sun H."/>
            <person name="LaButti K.M."/>
            <person name="Schmutz J."/>
            <person name="Jabbour D."/>
            <person name="Luo H."/>
            <person name="Baker S.E."/>
            <person name="Pisabarro A.G."/>
            <person name="Walton J.D."/>
            <person name="Blanchette R.A."/>
            <person name="Henrissat B."/>
            <person name="Martin F."/>
            <person name="Cullen D."/>
            <person name="Hibbett D.S."/>
            <person name="Grigoriev I.V."/>
        </authorList>
    </citation>
    <scope>NUCLEOTIDE SEQUENCE [LARGE SCALE GENOMIC DNA]</scope>
    <source>
        <strain evidence="2">MUCL 33604</strain>
    </source>
</reference>